<dbReference type="InterPro" id="IPR058441">
    <property type="entry name" value="DUF8128"/>
</dbReference>
<name>A0A1G2AY36_9BACT</name>
<evidence type="ECO:0000313" key="4">
    <source>
        <dbReference type="EMBL" id="OGY81861.1"/>
    </source>
</evidence>
<evidence type="ECO:0000256" key="2">
    <source>
        <dbReference type="SAM" id="Phobius"/>
    </source>
</evidence>
<dbReference type="AlphaFoldDB" id="A0A1G2AY36"/>
<feature type="compositionally biased region" description="Pro residues" evidence="1">
    <location>
        <begin position="464"/>
        <end position="473"/>
    </location>
</feature>
<dbReference type="EMBL" id="MHKD01000041">
    <property type="protein sequence ID" value="OGY81861.1"/>
    <property type="molecule type" value="Genomic_DNA"/>
</dbReference>
<feature type="region of interest" description="Disordered" evidence="1">
    <location>
        <begin position="424"/>
        <end position="473"/>
    </location>
</feature>
<evidence type="ECO:0000313" key="5">
    <source>
        <dbReference type="Proteomes" id="UP000176952"/>
    </source>
</evidence>
<comment type="caution">
    <text evidence="4">The sequence shown here is derived from an EMBL/GenBank/DDBJ whole genome shotgun (WGS) entry which is preliminary data.</text>
</comment>
<evidence type="ECO:0000259" key="3">
    <source>
        <dbReference type="Pfam" id="PF26449"/>
    </source>
</evidence>
<accession>A0A1G2AY36</accession>
<feature type="transmembrane region" description="Helical" evidence="2">
    <location>
        <begin position="20"/>
        <end position="44"/>
    </location>
</feature>
<keyword evidence="2" id="KW-1133">Transmembrane helix</keyword>
<feature type="domain" description="DUF8128" evidence="3">
    <location>
        <begin position="105"/>
        <end position="369"/>
    </location>
</feature>
<gene>
    <name evidence="4" type="ORF">A3F54_04805</name>
</gene>
<organism evidence="4 5">
    <name type="scientific">Candidatus Kerfeldbacteria bacterium RIFCSPHIGHO2_12_FULL_48_17</name>
    <dbReference type="NCBI Taxonomy" id="1798542"/>
    <lineage>
        <taxon>Bacteria</taxon>
        <taxon>Candidatus Kerfeldiibacteriota</taxon>
    </lineage>
</organism>
<evidence type="ECO:0000256" key="1">
    <source>
        <dbReference type="SAM" id="MobiDB-lite"/>
    </source>
</evidence>
<sequence length="473" mass="53523">MPDFLINIVSQGGDNPFSVFWFIFTSGGWIVMDAAMLWVLYLAYYDLIQSRYDRTVKHVLLAIDVPKENEQSFKAVEQIFATLSGAHKDPNLTEIYLEGEFQLSFSFEIVSIDGYIQYMVRTPKRFRNLIESAIFAQYPDAEITEIEDYTKNLPKDIPNEEWDLYGGEFIQTGSQYYPIRTWSEFEDKATQTTADPMASLLEIMASLPPGEQIWFQIIVTPVSHKWKDKGDKLVKKLIGGKVETEYNAFEKVLYGTLNTLGFISEQTIGYGPTSPEEKTDAPRSQMLFLSPGENVIVEALEKKLAKIGFRCRTRALYIGRRETFSKKRIVSPIIGAIKQFNTHNLGGLKPDPIVSTNKAEYFFKRYRTRLKQVRIYRAFRDRSTWIGAAKGYGILNIEELATLWHFPLINVKAPSLAKSLVRTTEPPTRLPVTPPGAERTARGIQSNPLGGQALQRQPGEIGPAGPPTNLPIG</sequence>
<protein>
    <recommendedName>
        <fullName evidence="3">DUF8128 domain-containing protein</fullName>
    </recommendedName>
</protein>
<keyword evidence="2" id="KW-0812">Transmembrane</keyword>
<dbReference type="Pfam" id="PF26449">
    <property type="entry name" value="DUF8128"/>
    <property type="match status" value="1"/>
</dbReference>
<reference evidence="4 5" key="1">
    <citation type="journal article" date="2016" name="Nat. Commun.">
        <title>Thousands of microbial genomes shed light on interconnected biogeochemical processes in an aquifer system.</title>
        <authorList>
            <person name="Anantharaman K."/>
            <person name="Brown C.T."/>
            <person name="Hug L.A."/>
            <person name="Sharon I."/>
            <person name="Castelle C.J."/>
            <person name="Probst A.J."/>
            <person name="Thomas B.C."/>
            <person name="Singh A."/>
            <person name="Wilkins M.J."/>
            <person name="Karaoz U."/>
            <person name="Brodie E.L."/>
            <person name="Williams K.H."/>
            <person name="Hubbard S.S."/>
            <person name="Banfield J.F."/>
        </authorList>
    </citation>
    <scope>NUCLEOTIDE SEQUENCE [LARGE SCALE GENOMIC DNA]</scope>
</reference>
<proteinExistence type="predicted"/>
<dbReference type="Proteomes" id="UP000176952">
    <property type="component" value="Unassembled WGS sequence"/>
</dbReference>
<keyword evidence="2" id="KW-0472">Membrane</keyword>
<dbReference type="STRING" id="1798542.A3F54_04805"/>